<dbReference type="InterPro" id="IPR027806">
    <property type="entry name" value="HARBI1_dom"/>
</dbReference>
<keyword evidence="10" id="KW-1185">Reference proteome</keyword>
<evidence type="ECO:0000256" key="6">
    <source>
        <dbReference type="ARBA" id="ARBA00022801"/>
    </source>
</evidence>
<evidence type="ECO:0000313" key="9">
    <source>
        <dbReference type="EMBL" id="KAI0493921.1"/>
    </source>
</evidence>
<dbReference type="PANTHER" id="PTHR22930">
    <property type="match status" value="1"/>
</dbReference>
<comment type="cofactor">
    <cofactor evidence="1">
        <name>a divalent metal cation</name>
        <dbReference type="ChEBI" id="CHEBI:60240"/>
    </cofactor>
</comment>
<gene>
    <name evidence="9" type="ORF">KFK09_024048</name>
</gene>
<feature type="domain" description="DDE Tnp4" evidence="8">
    <location>
        <begin position="60"/>
        <end position="113"/>
    </location>
</feature>
<proteinExistence type="inferred from homology"/>
<dbReference type="OrthoDB" id="682491at2759"/>
<dbReference type="GO" id="GO:0004518">
    <property type="term" value="F:nuclease activity"/>
    <property type="evidence" value="ECO:0007669"/>
    <property type="project" value="UniProtKB-KW"/>
</dbReference>
<evidence type="ECO:0000256" key="1">
    <source>
        <dbReference type="ARBA" id="ARBA00001968"/>
    </source>
</evidence>
<dbReference type="GO" id="GO:0005634">
    <property type="term" value="C:nucleus"/>
    <property type="evidence" value="ECO:0007669"/>
    <property type="project" value="UniProtKB-SubCell"/>
</dbReference>
<dbReference type="InterPro" id="IPR045249">
    <property type="entry name" value="HARBI1-like"/>
</dbReference>
<keyword evidence="7" id="KW-0539">Nucleus</keyword>
<evidence type="ECO:0000256" key="5">
    <source>
        <dbReference type="ARBA" id="ARBA00022723"/>
    </source>
</evidence>
<evidence type="ECO:0000259" key="8">
    <source>
        <dbReference type="Pfam" id="PF13359"/>
    </source>
</evidence>
<protein>
    <recommendedName>
        <fullName evidence="8">DDE Tnp4 domain-containing protein</fullName>
    </recommendedName>
</protein>
<accession>A0A8T3ACX5</accession>
<dbReference type="AlphaFoldDB" id="A0A8T3ACX5"/>
<comment type="similarity">
    <text evidence="3">Belongs to the HARBI1 family.</text>
</comment>
<evidence type="ECO:0000256" key="7">
    <source>
        <dbReference type="ARBA" id="ARBA00023242"/>
    </source>
</evidence>
<dbReference type="EMBL" id="JAGYWB010000017">
    <property type="protein sequence ID" value="KAI0493921.1"/>
    <property type="molecule type" value="Genomic_DNA"/>
</dbReference>
<dbReference type="Proteomes" id="UP000829196">
    <property type="component" value="Unassembled WGS sequence"/>
</dbReference>
<keyword evidence="5" id="KW-0479">Metal-binding</keyword>
<keyword evidence="4" id="KW-0540">Nuclease</keyword>
<evidence type="ECO:0000256" key="2">
    <source>
        <dbReference type="ARBA" id="ARBA00004123"/>
    </source>
</evidence>
<name>A0A8T3ACX5_DENNO</name>
<dbReference type="GO" id="GO:0046872">
    <property type="term" value="F:metal ion binding"/>
    <property type="evidence" value="ECO:0007669"/>
    <property type="project" value="UniProtKB-KW"/>
</dbReference>
<dbReference type="GO" id="GO:0016787">
    <property type="term" value="F:hydrolase activity"/>
    <property type="evidence" value="ECO:0007669"/>
    <property type="project" value="UniProtKB-KW"/>
</dbReference>
<comment type="caution">
    <text evidence="9">The sequence shown here is derived from an EMBL/GenBank/DDBJ whole genome shotgun (WGS) entry which is preliminary data.</text>
</comment>
<evidence type="ECO:0000256" key="4">
    <source>
        <dbReference type="ARBA" id="ARBA00022722"/>
    </source>
</evidence>
<sequence>MLLHTLGHIVRNQVIRFNFHRSGETVSRYFKAALHAVGELRNEFIKPPPPETPYKIKSNGTHIKAMVPKENKAAFRGRKPYPTQNVLAAVDFDLKITYVLAGWEGSAHDVAIPKNALERSDGLCVPAEGGDEFIQSKDEWAKMSYCRRRDQAVVDDSREWLDKRDEIAQFMWTRMQNDAFAKDAAYLNIVIANYVELEIVCGIGHATGEWAKFGNSQTPLGTQQIHLSDDEPP</sequence>
<dbReference type="Pfam" id="PF13359">
    <property type="entry name" value="DDE_Tnp_4"/>
    <property type="match status" value="1"/>
</dbReference>
<reference evidence="9" key="1">
    <citation type="journal article" date="2022" name="Front. Genet.">
        <title>Chromosome-Scale Assembly of the Dendrobium nobile Genome Provides Insights Into the Molecular Mechanism of the Biosynthesis of the Medicinal Active Ingredient of Dendrobium.</title>
        <authorList>
            <person name="Xu Q."/>
            <person name="Niu S.-C."/>
            <person name="Li K.-L."/>
            <person name="Zheng P.-J."/>
            <person name="Zhang X.-J."/>
            <person name="Jia Y."/>
            <person name="Liu Y."/>
            <person name="Niu Y.-X."/>
            <person name="Yu L.-H."/>
            <person name="Chen D.-F."/>
            <person name="Zhang G.-Q."/>
        </authorList>
    </citation>
    <scope>NUCLEOTIDE SEQUENCE</scope>
    <source>
        <tissue evidence="9">Leaf</tissue>
    </source>
</reference>
<comment type="subcellular location">
    <subcellularLocation>
        <location evidence="2">Nucleus</location>
    </subcellularLocation>
</comment>
<evidence type="ECO:0000256" key="3">
    <source>
        <dbReference type="ARBA" id="ARBA00006958"/>
    </source>
</evidence>
<evidence type="ECO:0000313" key="10">
    <source>
        <dbReference type="Proteomes" id="UP000829196"/>
    </source>
</evidence>
<keyword evidence="6" id="KW-0378">Hydrolase</keyword>
<organism evidence="9 10">
    <name type="scientific">Dendrobium nobile</name>
    <name type="common">Orchid</name>
    <dbReference type="NCBI Taxonomy" id="94219"/>
    <lineage>
        <taxon>Eukaryota</taxon>
        <taxon>Viridiplantae</taxon>
        <taxon>Streptophyta</taxon>
        <taxon>Embryophyta</taxon>
        <taxon>Tracheophyta</taxon>
        <taxon>Spermatophyta</taxon>
        <taxon>Magnoliopsida</taxon>
        <taxon>Liliopsida</taxon>
        <taxon>Asparagales</taxon>
        <taxon>Orchidaceae</taxon>
        <taxon>Epidendroideae</taxon>
        <taxon>Malaxideae</taxon>
        <taxon>Dendrobiinae</taxon>
        <taxon>Dendrobium</taxon>
    </lineage>
</organism>
<dbReference type="PANTHER" id="PTHR22930:SF259">
    <property type="entry name" value="OS08G0106900 PROTEIN"/>
    <property type="match status" value="1"/>
</dbReference>